<name>A0A7W8EI27_9ACTN</name>
<evidence type="ECO:0000313" key="3">
    <source>
        <dbReference type="EMBL" id="MBB5080108.1"/>
    </source>
</evidence>
<sequence>MTESLLSLGTAAARKLATTSKTVPQMREITPRHLLHALPWVEAVGGVYRVNRRLNYTVGDGRVSFTSVGAAVQVIPDELRELPSLHDFEDAAELQALAERFVQHDLVEGQEVPDGQIVLVAHGKVAKTGIGGYGRATVVGMLADGDHLGDLTGDGAQPARAVTACTVLVLSREDADRLRERSDSLREHLDRPARTGPSNKHGEAEIAMSAGHRGEPTLPGTYVDYDRGPREYELSVAQTVLRVHTRVADLYNGPMDQTQQQLRLTIEAVREREEHELVNNRDFGLLHNVDLKQRFQTRTGPPTPHDMDELLSRRRSSHYFFAHPRAIAALGRQCTARRIQPDVTEFNGAKVMAWRGVPILPSDKIPISDQGLSSIIVMRTGTEKQGVIGLNRTGLPDEYEPGLSVRKLGIDDKAIISYLVTTYYSAAVLVPDALGVLENVEV</sequence>
<dbReference type="InterPro" id="IPR014710">
    <property type="entry name" value="RmlC-like_jellyroll"/>
</dbReference>
<dbReference type="EMBL" id="JACHIN010000007">
    <property type="protein sequence ID" value="MBB5080108.1"/>
    <property type="molecule type" value="Genomic_DNA"/>
</dbReference>
<dbReference type="Pfam" id="PF19307">
    <property type="entry name" value="SrpI-like"/>
    <property type="match status" value="1"/>
</dbReference>
<organism evidence="3 4">
    <name type="scientific">Nonomuraea endophytica</name>
    <dbReference type="NCBI Taxonomy" id="714136"/>
    <lineage>
        <taxon>Bacteria</taxon>
        <taxon>Bacillati</taxon>
        <taxon>Actinomycetota</taxon>
        <taxon>Actinomycetes</taxon>
        <taxon>Streptosporangiales</taxon>
        <taxon>Streptosporangiaceae</taxon>
        <taxon>Nonomuraea</taxon>
    </lineage>
</organism>
<dbReference type="CDD" id="cd00038">
    <property type="entry name" value="CAP_ED"/>
    <property type="match status" value="1"/>
</dbReference>
<evidence type="ECO:0000259" key="2">
    <source>
        <dbReference type="Pfam" id="PF19307"/>
    </source>
</evidence>
<feature type="compositionally biased region" description="Basic and acidic residues" evidence="1">
    <location>
        <begin position="179"/>
        <end position="193"/>
    </location>
</feature>
<dbReference type="InterPro" id="IPR045641">
    <property type="entry name" value="SrpI-like"/>
</dbReference>
<dbReference type="InterPro" id="IPR018490">
    <property type="entry name" value="cNMP-bd_dom_sf"/>
</dbReference>
<dbReference type="RefSeq" id="WP_184966231.1">
    <property type="nucleotide sequence ID" value="NZ_JACHIN010000007.1"/>
</dbReference>
<dbReference type="AlphaFoldDB" id="A0A7W8EI27"/>
<comment type="caution">
    <text evidence="3">The sequence shown here is derived from an EMBL/GenBank/DDBJ whole genome shotgun (WGS) entry which is preliminary data.</text>
</comment>
<gene>
    <name evidence="3" type="ORF">HNR40_005594</name>
</gene>
<dbReference type="SUPFAM" id="SSF51206">
    <property type="entry name" value="cAMP-binding domain-like"/>
    <property type="match status" value="1"/>
</dbReference>
<keyword evidence="4" id="KW-1185">Reference proteome</keyword>
<dbReference type="InterPro" id="IPR049817">
    <property type="entry name" value="Encap_f2b"/>
</dbReference>
<dbReference type="NCBIfam" id="NF041163">
    <property type="entry name" value="encap_f2b"/>
    <property type="match status" value="1"/>
</dbReference>
<reference evidence="3 4" key="1">
    <citation type="submission" date="2020-08" db="EMBL/GenBank/DDBJ databases">
        <title>Genomic Encyclopedia of Type Strains, Phase IV (KMG-IV): sequencing the most valuable type-strain genomes for metagenomic binning, comparative biology and taxonomic classification.</title>
        <authorList>
            <person name="Goeker M."/>
        </authorList>
    </citation>
    <scope>NUCLEOTIDE SEQUENCE [LARGE SCALE GENOMIC DNA]</scope>
    <source>
        <strain evidence="3 4">DSM 45385</strain>
    </source>
</reference>
<evidence type="ECO:0000313" key="4">
    <source>
        <dbReference type="Proteomes" id="UP000568380"/>
    </source>
</evidence>
<feature type="domain" description="Type 2A encapsulin shell protein SrpI-like" evidence="2">
    <location>
        <begin position="196"/>
        <end position="442"/>
    </location>
</feature>
<evidence type="ECO:0000256" key="1">
    <source>
        <dbReference type="SAM" id="MobiDB-lite"/>
    </source>
</evidence>
<proteinExistence type="predicted"/>
<dbReference type="Proteomes" id="UP000568380">
    <property type="component" value="Unassembled WGS sequence"/>
</dbReference>
<dbReference type="InterPro" id="IPR000595">
    <property type="entry name" value="cNMP-bd_dom"/>
</dbReference>
<dbReference type="Gene3D" id="2.60.120.10">
    <property type="entry name" value="Jelly Rolls"/>
    <property type="match status" value="1"/>
</dbReference>
<accession>A0A7W8EI27</accession>
<feature type="region of interest" description="Disordered" evidence="1">
    <location>
        <begin position="179"/>
        <end position="202"/>
    </location>
</feature>
<protein>
    <recommendedName>
        <fullName evidence="2">Type 2A encapsulin shell protein SrpI-like domain-containing protein</fullName>
    </recommendedName>
</protein>